<organism evidence="2 3">
    <name type="scientific">Frankia canadensis</name>
    <dbReference type="NCBI Taxonomy" id="1836972"/>
    <lineage>
        <taxon>Bacteria</taxon>
        <taxon>Bacillati</taxon>
        <taxon>Actinomycetota</taxon>
        <taxon>Actinomycetes</taxon>
        <taxon>Frankiales</taxon>
        <taxon>Frankiaceae</taxon>
        <taxon>Frankia</taxon>
    </lineage>
</organism>
<dbReference type="InterPro" id="IPR037523">
    <property type="entry name" value="VOC_core"/>
</dbReference>
<dbReference type="RefSeq" id="WP_243407837.1">
    <property type="nucleotide sequence ID" value="NZ_FZMO01000334.1"/>
</dbReference>
<gene>
    <name evidence="2" type="ORF">FRACA_40033</name>
</gene>
<evidence type="ECO:0000259" key="1">
    <source>
        <dbReference type="PROSITE" id="PS51819"/>
    </source>
</evidence>
<dbReference type="AlphaFoldDB" id="A0A2I2KWH1"/>
<dbReference type="SUPFAM" id="SSF54593">
    <property type="entry name" value="Glyoxalase/Bleomycin resistance protein/Dihydroxybiphenyl dioxygenase"/>
    <property type="match status" value="1"/>
</dbReference>
<evidence type="ECO:0000313" key="2">
    <source>
        <dbReference type="EMBL" id="SNQ50005.1"/>
    </source>
</evidence>
<keyword evidence="3" id="KW-1185">Reference proteome</keyword>
<feature type="domain" description="VOC" evidence="1">
    <location>
        <begin position="50"/>
        <end position="185"/>
    </location>
</feature>
<accession>A0A2I2KWH1</accession>
<protein>
    <recommendedName>
        <fullName evidence="1">VOC domain-containing protein</fullName>
    </recommendedName>
</protein>
<dbReference type="EMBL" id="FZMO01000334">
    <property type="protein sequence ID" value="SNQ50005.1"/>
    <property type="molecule type" value="Genomic_DNA"/>
</dbReference>
<proteinExistence type="predicted"/>
<evidence type="ECO:0000313" key="3">
    <source>
        <dbReference type="Proteomes" id="UP000234331"/>
    </source>
</evidence>
<sequence>MSTESVFLTRAPERAGGISATGRAPVGQFPLAPRPGTGFAAVDSILANLTFHHFGIVVADLDLARGLYTVALGIDSWQVVALSGPALRRNRTIALDGARVAVGRLGAGHVQLVEPGHQPSLAREMLDLRGEGLFAIGYLVDDLAAALRGAGRGGALVEQIQPDPGSPTQAYLDGGSGLLVDLLQRGAPWPA</sequence>
<dbReference type="PROSITE" id="PS51819">
    <property type="entry name" value="VOC"/>
    <property type="match status" value="1"/>
</dbReference>
<dbReference type="Pfam" id="PF13669">
    <property type="entry name" value="Glyoxalase_4"/>
    <property type="match status" value="1"/>
</dbReference>
<dbReference type="Gene3D" id="3.10.180.10">
    <property type="entry name" value="2,3-Dihydroxybiphenyl 1,2-Dioxygenase, domain 1"/>
    <property type="match status" value="1"/>
</dbReference>
<name>A0A2I2KWH1_9ACTN</name>
<dbReference type="Proteomes" id="UP000234331">
    <property type="component" value="Unassembled WGS sequence"/>
</dbReference>
<dbReference type="InterPro" id="IPR029068">
    <property type="entry name" value="Glyas_Bleomycin-R_OHBP_Dase"/>
</dbReference>
<reference evidence="2 3" key="1">
    <citation type="submission" date="2017-06" db="EMBL/GenBank/DDBJ databases">
        <authorList>
            <person name="Kim H.J."/>
            <person name="Triplett B.A."/>
        </authorList>
    </citation>
    <scope>NUCLEOTIDE SEQUENCE [LARGE SCALE GENOMIC DNA]</scope>
    <source>
        <strain evidence="2">FRACA_ARgP5</strain>
    </source>
</reference>